<protein>
    <submittedName>
        <fullName evidence="1">Unplaced genomic scaffold CY34scaffold_34, whole genome shotgun sequence</fullName>
    </submittedName>
</protein>
<dbReference type="AlphaFoldDB" id="A0A0D0AW92"/>
<dbReference type="HOGENOM" id="CLU_2224934_0_0_1"/>
<gene>
    <name evidence="1" type="ORF">CY34DRAFT_472254</name>
</gene>
<dbReference type="EMBL" id="KN835165">
    <property type="protein sequence ID" value="KIK45951.1"/>
    <property type="molecule type" value="Genomic_DNA"/>
</dbReference>
<sequence length="106" mass="11824">MNFARFSLGLGKSSSQTGFCEHSELLADVPVARGVVPSHPFSVLVKMNDLHCRYGFFTTDAPYDARYVEVKMTSMDVNEIFVGHGTRTLRLVCRIWPLTALLSNTP</sequence>
<name>A0A0D0AW92_9AGAM</name>
<keyword evidence="2" id="KW-1185">Reference proteome</keyword>
<organism evidence="1 2">
    <name type="scientific">Suillus luteus UH-Slu-Lm8-n1</name>
    <dbReference type="NCBI Taxonomy" id="930992"/>
    <lineage>
        <taxon>Eukaryota</taxon>
        <taxon>Fungi</taxon>
        <taxon>Dikarya</taxon>
        <taxon>Basidiomycota</taxon>
        <taxon>Agaricomycotina</taxon>
        <taxon>Agaricomycetes</taxon>
        <taxon>Agaricomycetidae</taxon>
        <taxon>Boletales</taxon>
        <taxon>Suillineae</taxon>
        <taxon>Suillaceae</taxon>
        <taxon>Suillus</taxon>
    </lineage>
</organism>
<dbReference type="InParanoid" id="A0A0D0AW92"/>
<reference evidence="1 2" key="1">
    <citation type="submission" date="2014-04" db="EMBL/GenBank/DDBJ databases">
        <authorList>
            <consortium name="DOE Joint Genome Institute"/>
            <person name="Kuo A."/>
            <person name="Ruytinx J."/>
            <person name="Rineau F."/>
            <person name="Colpaert J."/>
            <person name="Kohler A."/>
            <person name="Nagy L.G."/>
            <person name="Floudas D."/>
            <person name="Copeland A."/>
            <person name="Barry K.W."/>
            <person name="Cichocki N."/>
            <person name="Veneault-Fourrey C."/>
            <person name="LaButti K."/>
            <person name="Lindquist E.A."/>
            <person name="Lipzen A."/>
            <person name="Lundell T."/>
            <person name="Morin E."/>
            <person name="Murat C."/>
            <person name="Sun H."/>
            <person name="Tunlid A."/>
            <person name="Henrissat B."/>
            <person name="Grigoriev I.V."/>
            <person name="Hibbett D.S."/>
            <person name="Martin F."/>
            <person name="Nordberg H.P."/>
            <person name="Cantor M.N."/>
            <person name="Hua S.X."/>
        </authorList>
    </citation>
    <scope>NUCLEOTIDE SEQUENCE [LARGE SCALE GENOMIC DNA]</scope>
    <source>
        <strain evidence="1 2">UH-Slu-Lm8-n1</strain>
    </source>
</reference>
<proteinExistence type="predicted"/>
<evidence type="ECO:0000313" key="2">
    <source>
        <dbReference type="Proteomes" id="UP000054485"/>
    </source>
</evidence>
<dbReference type="Proteomes" id="UP000054485">
    <property type="component" value="Unassembled WGS sequence"/>
</dbReference>
<evidence type="ECO:0000313" key="1">
    <source>
        <dbReference type="EMBL" id="KIK45951.1"/>
    </source>
</evidence>
<reference evidence="2" key="2">
    <citation type="submission" date="2015-01" db="EMBL/GenBank/DDBJ databases">
        <title>Evolutionary Origins and Diversification of the Mycorrhizal Mutualists.</title>
        <authorList>
            <consortium name="DOE Joint Genome Institute"/>
            <consortium name="Mycorrhizal Genomics Consortium"/>
            <person name="Kohler A."/>
            <person name="Kuo A."/>
            <person name="Nagy L.G."/>
            <person name="Floudas D."/>
            <person name="Copeland A."/>
            <person name="Barry K.W."/>
            <person name="Cichocki N."/>
            <person name="Veneault-Fourrey C."/>
            <person name="LaButti K."/>
            <person name="Lindquist E.A."/>
            <person name="Lipzen A."/>
            <person name="Lundell T."/>
            <person name="Morin E."/>
            <person name="Murat C."/>
            <person name="Riley R."/>
            <person name="Ohm R."/>
            <person name="Sun H."/>
            <person name="Tunlid A."/>
            <person name="Henrissat B."/>
            <person name="Grigoriev I.V."/>
            <person name="Hibbett D.S."/>
            <person name="Martin F."/>
        </authorList>
    </citation>
    <scope>NUCLEOTIDE SEQUENCE [LARGE SCALE GENOMIC DNA]</scope>
    <source>
        <strain evidence="2">UH-Slu-Lm8-n1</strain>
    </source>
</reference>
<accession>A0A0D0AW92</accession>